<organism evidence="1 2">
    <name type="scientific">Rhizobium grahamii</name>
    <dbReference type="NCBI Taxonomy" id="1120045"/>
    <lineage>
        <taxon>Bacteria</taxon>
        <taxon>Pseudomonadati</taxon>
        <taxon>Pseudomonadota</taxon>
        <taxon>Alphaproteobacteria</taxon>
        <taxon>Hyphomicrobiales</taxon>
        <taxon>Rhizobiaceae</taxon>
        <taxon>Rhizobium/Agrobacterium group</taxon>
        <taxon>Rhizobium</taxon>
    </lineage>
</organism>
<dbReference type="EMBL" id="NAAC01000043">
    <property type="protein sequence ID" value="RDJ03323.1"/>
    <property type="molecule type" value="Genomic_DNA"/>
</dbReference>
<accession>A0A370KFY2</accession>
<dbReference type="AlphaFoldDB" id="A0A370KFY2"/>
<comment type="caution">
    <text evidence="1">The sequence shown here is derived from an EMBL/GenBank/DDBJ whole genome shotgun (WGS) entry which is preliminary data.</text>
</comment>
<name>A0A370KFY2_9HYPH</name>
<dbReference type="Proteomes" id="UP000254939">
    <property type="component" value="Unassembled WGS sequence"/>
</dbReference>
<evidence type="ECO:0000313" key="2">
    <source>
        <dbReference type="Proteomes" id="UP000254939"/>
    </source>
</evidence>
<sequence length="89" mass="9714">MPRTIIIQWKFAEGIYFAHFPEPFPMEPAQWAAFSALFDQVGFQSQGTGDILTVASSANAPRRMADGLMALGYSLEHRGDVPPAVTGKT</sequence>
<protein>
    <submittedName>
        <fullName evidence="1">Uncharacterized protein</fullName>
    </submittedName>
</protein>
<dbReference type="RefSeq" id="WP_016556035.1">
    <property type="nucleotide sequence ID" value="NZ_KZ857269.1"/>
</dbReference>
<gene>
    <name evidence="1" type="ORF">B5K06_30490</name>
</gene>
<reference evidence="1 2" key="1">
    <citation type="submission" date="2017-03" db="EMBL/GenBank/DDBJ databases">
        <title>Genome analysis of Rhizobial strains effectives or ineffectives for nitrogen fixation isolated from bean seeds.</title>
        <authorList>
            <person name="Peralta H."/>
            <person name="Aguilar-Vera A."/>
            <person name="Mora Y."/>
            <person name="Vargas-Lagunas C."/>
            <person name="Girard L."/>
            <person name="Mora J."/>
        </authorList>
    </citation>
    <scope>NUCLEOTIDE SEQUENCE [LARGE SCALE GENOMIC DNA]</scope>
    <source>
        <strain evidence="1 2">CCGM3</strain>
    </source>
</reference>
<evidence type="ECO:0000313" key="1">
    <source>
        <dbReference type="EMBL" id="RDJ03323.1"/>
    </source>
</evidence>
<proteinExistence type="predicted"/>